<sequence length="84" mass="9543">MLRRAKHPEVHGVPLYTADNTGAREPTGQVELSEEKRVSASKVIPFIRMLQRKMAEKQGTIENQAAIQLVSNLQRFLQTRSWLG</sequence>
<comment type="caution">
    <text evidence="2">The sequence shown here is derived from an EMBL/GenBank/DDBJ whole genome shotgun (WGS) entry which is preliminary data.</text>
</comment>
<name>A0A8T3D821_9TELE</name>
<dbReference type="AlphaFoldDB" id="A0A8T3D821"/>
<dbReference type="OrthoDB" id="1869581at2759"/>
<evidence type="ECO:0000313" key="3">
    <source>
        <dbReference type="Proteomes" id="UP000829720"/>
    </source>
</evidence>
<accession>A0A8T3D821</accession>
<proteinExistence type="predicted"/>
<evidence type="ECO:0000313" key="2">
    <source>
        <dbReference type="EMBL" id="KAI1892300.1"/>
    </source>
</evidence>
<dbReference type="Proteomes" id="UP000829720">
    <property type="component" value="Unassembled WGS sequence"/>
</dbReference>
<keyword evidence="3" id="KW-1185">Reference proteome</keyword>
<reference evidence="2" key="1">
    <citation type="submission" date="2021-01" db="EMBL/GenBank/DDBJ databases">
        <authorList>
            <person name="Zahm M."/>
            <person name="Roques C."/>
            <person name="Cabau C."/>
            <person name="Klopp C."/>
            <person name="Donnadieu C."/>
            <person name="Jouanno E."/>
            <person name="Lampietro C."/>
            <person name="Louis A."/>
            <person name="Herpin A."/>
            <person name="Echchiki A."/>
            <person name="Berthelot C."/>
            <person name="Parey E."/>
            <person name="Roest-Crollius H."/>
            <person name="Braasch I."/>
            <person name="Postlethwait J."/>
            <person name="Bobe J."/>
            <person name="Montfort J."/>
            <person name="Bouchez O."/>
            <person name="Begum T."/>
            <person name="Mejri S."/>
            <person name="Adams A."/>
            <person name="Chen W.-J."/>
            <person name="Guiguen Y."/>
        </authorList>
    </citation>
    <scope>NUCLEOTIDE SEQUENCE</scope>
    <source>
        <tissue evidence="2">Blood</tissue>
    </source>
</reference>
<dbReference type="EMBL" id="JAERUA010000012">
    <property type="protein sequence ID" value="KAI1892300.1"/>
    <property type="molecule type" value="Genomic_DNA"/>
</dbReference>
<feature type="region of interest" description="Disordered" evidence="1">
    <location>
        <begin position="1"/>
        <end position="34"/>
    </location>
</feature>
<protein>
    <submittedName>
        <fullName evidence="2">Uncharacterized protein</fullName>
    </submittedName>
</protein>
<organism evidence="2 3">
    <name type="scientific">Albula goreensis</name>
    <dbReference type="NCBI Taxonomy" id="1534307"/>
    <lineage>
        <taxon>Eukaryota</taxon>
        <taxon>Metazoa</taxon>
        <taxon>Chordata</taxon>
        <taxon>Craniata</taxon>
        <taxon>Vertebrata</taxon>
        <taxon>Euteleostomi</taxon>
        <taxon>Actinopterygii</taxon>
        <taxon>Neopterygii</taxon>
        <taxon>Teleostei</taxon>
        <taxon>Albuliformes</taxon>
        <taxon>Albulidae</taxon>
        <taxon>Albula</taxon>
    </lineage>
</organism>
<gene>
    <name evidence="2" type="ORF">AGOR_G00131920</name>
</gene>
<evidence type="ECO:0000256" key="1">
    <source>
        <dbReference type="SAM" id="MobiDB-lite"/>
    </source>
</evidence>